<keyword evidence="1" id="KW-0732">Signal</keyword>
<evidence type="ECO:0000256" key="1">
    <source>
        <dbReference type="SAM" id="SignalP"/>
    </source>
</evidence>
<dbReference type="OrthoDB" id="10043557at2759"/>
<sequence>MVRLFINIIILTVILMCIDLNESRSLLTEGIRPVQAYSPIDRLNFPDVSSSSTEEDTINTERHKRNCFLYAAKSKNRAPKWMCW</sequence>
<proteinExistence type="predicted"/>
<dbReference type="EMBL" id="CAJNOM010000425">
    <property type="protein sequence ID" value="CAF1430504.1"/>
    <property type="molecule type" value="Genomic_DNA"/>
</dbReference>
<gene>
    <name evidence="2" type="ORF">BJG266_LOCUS6136</name>
    <name evidence="3" type="ORF">QVE165_LOCUS38923</name>
    <name evidence="4" type="ORF">QVE165_LOCUS39119</name>
</gene>
<dbReference type="AlphaFoldDB" id="A0A813TSI8"/>
<dbReference type="Proteomes" id="UP000663877">
    <property type="component" value="Unassembled WGS sequence"/>
</dbReference>
<evidence type="ECO:0000313" key="3">
    <source>
        <dbReference type="EMBL" id="CAF1430504.1"/>
    </source>
</evidence>
<dbReference type="EMBL" id="CAJNOM010000429">
    <property type="protein sequence ID" value="CAF1433598.1"/>
    <property type="molecule type" value="Genomic_DNA"/>
</dbReference>
<evidence type="ECO:0000313" key="4">
    <source>
        <dbReference type="EMBL" id="CAF1433598.1"/>
    </source>
</evidence>
<organism evidence="2 6">
    <name type="scientific">Adineta steineri</name>
    <dbReference type="NCBI Taxonomy" id="433720"/>
    <lineage>
        <taxon>Eukaryota</taxon>
        <taxon>Metazoa</taxon>
        <taxon>Spiralia</taxon>
        <taxon>Gnathifera</taxon>
        <taxon>Rotifera</taxon>
        <taxon>Eurotatoria</taxon>
        <taxon>Bdelloidea</taxon>
        <taxon>Adinetida</taxon>
        <taxon>Adinetidae</taxon>
        <taxon>Adineta</taxon>
    </lineage>
</organism>
<accession>A0A813TSI8</accession>
<protein>
    <submittedName>
        <fullName evidence="2">Uncharacterized protein</fullName>
    </submittedName>
</protein>
<dbReference type="Proteomes" id="UP000663832">
    <property type="component" value="Unassembled WGS sequence"/>
</dbReference>
<feature type="chain" id="PRO_5036223076" evidence="1">
    <location>
        <begin position="24"/>
        <end position="84"/>
    </location>
</feature>
<name>A0A813TSI8_9BILA</name>
<feature type="signal peptide" evidence="1">
    <location>
        <begin position="1"/>
        <end position="23"/>
    </location>
</feature>
<keyword evidence="5" id="KW-1185">Reference proteome</keyword>
<reference evidence="2" key="1">
    <citation type="submission" date="2021-02" db="EMBL/GenBank/DDBJ databases">
        <authorList>
            <person name="Nowell W R."/>
        </authorList>
    </citation>
    <scope>NUCLEOTIDE SEQUENCE</scope>
</reference>
<evidence type="ECO:0000313" key="6">
    <source>
        <dbReference type="Proteomes" id="UP000663877"/>
    </source>
</evidence>
<evidence type="ECO:0000313" key="2">
    <source>
        <dbReference type="EMBL" id="CAF0818680.1"/>
    </source>
</evidence>
<evidence type="ECO:0000313" key="5">
    <source>
        <dbReference type="Proteomes" id="UP000663832"/>
    </source>
</evidence>
<comment type="caution">
    <text evidence="2">The sequence shown here is derived from an EMBL/GenBank/DDBJ whole genome shotgun (WGS) entry which is preliminary data.</text>
</comment>
<dbReference type="EMBL" id="CAJNOI010000017">
    <property type="protein sequence ID" value="CAF0818680.1"/>
    <property type="molecule type" value="Genomic_DNA"/>
</dbReference>